<dbReference type="InterPro" id="IPR041533">
    <property type="entry name" value="Bep_BID"/>
</dbReference>
<evidence type="ECO:0000313" key="3">
    <source>
        <dbReference type="EMBL" id="PIT67917.1"/>
    </source>
</evidence>
<evidence type="ECO:0000313" key="4">
    <source>
        <dbReference type="Proteomes" id="UP000230791"/>
    </source>
</evidence>
<name>A0A2N9Y884_9HYPH</name>
<dbReference type="Pfam" id="PF17841">
    <property type="entry name" value="Bep_C_terminal"/>
    <property type="match status" value="1"/>
</dbReference>
<dbReference type="OrthoDB" id="7921411at2"/>
<feature type="region of interest" description="Disordered" evidence="1">
    <location>
        <begin position="172"/>
        <end position="241"/>
    </location>
</feature>
<evidence type="ECO:0000256" key="1">
    <source>
        <dbReference type="SAM" id="MobiDB-lite"/>
    </source>
</evidence>
<reference evidence="3 4" key="1">
    <citation type="submission" date="2017-06" db="EMBL/GenBank/DDBJ databases">
        <title>Draft genome of Bartonella tribocorum C635.</title>
        <authorList>
            <person name="Hadjadj L."/>
            <person name="Jiyipong T."/>
            <person name="Diene S.M."/>
            <person name="Morand S."/>
            <person name="Rolain J.-M."/>
        </authorList>
    </citation>
    <scope>NUCLEOTIDE SEQUENCE [LARGE SCALE GENOMIC DNA]</scope>
    <source>
        <strain evidence="3 4">C635</strain>
    </source>
</reference>
<feature type="non-terminal residue" evidence="3">
    <location>
        <position position="1"/>
    </location>
</feature>
<feature type="compositionally biased region" description="Polar residues" evidence="1">
    <location>
        <begin position="221"/>
        <end position="233"/>
    </location>
</feature>
<gene>
    <name evidence="3" type="ORF">CEV08_08995</name>
</gene>
<proteinExistence type="predicted"/>
<feature type="domain" description="Bartonella effector protein BID" evidence="2">
    <location>
        <begin position="65"/>
        <end position="155"/>
    </location>
</feature>
<dbReference type="EMBL" id="NJPP01000060">
    <property type="protein sequence ID" value="PIT67917.1"/>
    <property type="molecule type" value="Genomic_DNA"/>
</dbReference>
<accession>A0A2N9Y884</accession>
<feature type="compositionally biased region" description="Basic and acidic residues" evidence="1">
    <location>
        <begin position="204"/>
        <end position="220"/>
    </location>
</feature>
<comment type="caution">
    <text evidence="3">The sequence shown here is derived from an EMBL/GenBank/DDBJ whole genome shotgun (WGS) entry which is preliminary data.</text>
</comment>
<organism evidence="3 4">
    <name type="scientific">Bartonella tribocorum</name>
    <dbReference type="NCBI Taxonomy" id="85701"/>
    <lineage>
        <taxon>Bacteria</taxon>
        <taxon>Pseudomonadati</taxon>
        <taxon>Pseudomonadota</taxon>
        <taxon>Alphaproteobacteria</taxon>
        <taxon>Hyphomicrobiales</taxon>
        <taxon>Bartonellaceae</taxon>
        <taxon>Bartonella</taxon>
    </lineage>
</organism>
<dbReference type="RefSeq" id="WP_143434473.1">
    <property type="nucleotide sequence ID" value="NZ_NJPP01000060.1"/>
</dbReference>
<dbReference type="NCBIfam" id="NF033856">
    <property type="entry name" value="T4SS_effec_BID"/>
    <property type="match status" value="1"/>
</dbReference>
<dbReference type="AlphaFoldDB" id="A0A2N9Y884"/>
<dbReference type="Proteomes" id="UP000230791">
    <property type="component" value="Unassembled WGS sequence"/>
</dbReference>
<sequence length="241" mass="27733">IKNRARKEAEEALEPLNSAIEDFVFTVKYTQENISQSSQIKQRQHQQAQQEKTIQPLSNHEIARKVQQDPSVKQSKREIQFLSKIVYGNPFILQPRLEDMHKIPEIGKELAYQIGNYSNSSGSLTGKEIFGIKTAARKEAEEHLPALCTAIRDYADTVQQLRDTIVQNYQTEQQQRHQPLTDLDRKLQKQQSLWQSPKVPEQSTENRHREISETSKKEELTSNSISPRQNIKSNGVVVMVS</sequence>
<evidence type="ECO:0000259" key="2">
    <source>
        <dbReference type="Pfam" id="PF17841"/>
    </source>
</evidence>
<protein>
    <submittedName>
        <fullName evidence="3">Transporter</fullName>
    </submittedName>
</protein>